<name>A0A7C5VIV2_9DEIN</name>
<dbReference type="EMBL" id="DRXE01000075">
    <property type="protein sequence ID" value="HHM67494.1"/>
    <property type="molecule type" value="Genomic_DNA"/>
</dbReference>
<reference evidence="1" key="1">
    <citation type="journal article" date="2020" name="mSystems">
        <title>Genome- and Community-Level Interaction Insights into Carbon Utilization and Element Cycling Functions of Hydrothermarchaeota in Hydrothermal Sediment.</title>
        <authorList>
            <person name="Zhou Z."/>
            <person name="Liu Y."/>
            <person name="Xu W."/>
            <person name="Pan J."/>
            <person name="Luo Z.H."/>
            <person name="Li M."/>
        </authorList>
    </citation>
    <scope>NUCLEOTIDE SEQUENCE [LARGE SCALE GENOMIC DNA]</scope>
    <source>
        <strain evidence="1">SpSt-1071</strain>
    </source>
</reference>
<protein>
    <submittedName>
        <fullName evidence="1">Uncharacterized protein</fullName>
    </submittedName>
</protein>
<gene>
    <name evidence="1" type="ORF">ENM28_02005</name>
</gene>
<sequence>MRHLLVVLLRSEGEEVERVGLVAPGFVHVERCGEELVFVYPGGERTAVRPKDSVEALDRIENAFRVGLAEAFIEV</sequence>
<comment type="caution">
    <text evidence="1">The sequence shown here is derived from an EMBL/GenBank/DDBJ whole genome shotgun (WGS) entry which is preliminary data.</text>
</comment>
<proteinExistence type="predicted"/>
<organism evidence="1">
    <name type="scientific">Thermus caliditerrae</name>
    <dbReference type="NCBI Taxonomy" id="1330700"/>
    <lineage>
        <taxon>Bacteria</taxon>
        <taxon>Thermotogati</taxon>
        <taxon>Deinococcota</taxon>
        <taxon>Deinococci</taxon>
        <taxon>Thermales</taxon>
        <taxon>Thermaceae</taxon>
        <taxon>Thermus</taxon>
    </lineage>
</organism>
<dbReference type="AlphaFoldDB" id="A0A7C5VIV2"/>
<evidence type="ECO:0000313" key="1">
    <source>
        <dbReference type="EMBL" id="HHM67494.1"/>
    </source>
</evidence>
<accession>A0A7C5VIV2</accession>